<sequence>MPSSPATSEAFPLMVDDSLIATVMVHELVDIVCRDLPFPNYVSENGDNLVTSPPHDSVIDTTAICDTSGLDWIVGFLSHKSQSWLYCAKQMVKIVVTCS</sequence>
<dbReference type="EMBL" id="BGPR01005589">
    <property type="protein sequence ID" value="GBN11571.1"/>
    <property type="molecule type" value="Genomic_DNA"/>
</dbReference>
<name>A0A4Y2LA42_ARAVE</name>
<comment type="caution">
    <text evidence="1">The sequence shown here is derived from an EMBL/GenBank/DDBJ whole genome shotgun (WGS) entry which is preliminary data.</text>
</comment>
<dbReference type="AlphaFoldDB" id="A0A4Y2LA42"/>
<gene>
    <name evidence="1" type="ORF">AVEN_246264_1</name>
</gene>
<evidence type="ECO:0000313" key="1">
    <source>
        <dbReference type="EMBL" id="GBN11571.1"/>
    </source>
</evidence>
<reference evidence="1 2" key="1">
    <citation type="journal article" date="2019" name="Sci. Rep.">
        <title>Orb-weaving spider Araneus ventricosus genome elucidates the spidroin gene catalogue.</title>
        <authorList>
            <person name="Kono N."/>
            <person name="Nakamura H."/>
            <person name="Ohtoshi R."/>
            <person name="Moran D.A.P."/>
            <person name="Shinohara A."/>
            <person name="Yoshida Y."/>
            <person name="Fujiwara M."/>
            <person name="Mori M."/>
            <person name="Tomita M."/>
            <person name="Arakawa K."/>
        </authorList>
    </citation>
    <scope>NUCLEOTIDE SEQUENCE [LARGE SCALE GENOMIC DNA]</scope>
</reference>
<proteinExistence type="predicted"/>
<protein>
    <submittedName>
        <fullName evidence="1">Uncharacterized protein</fullName>
    </submittedName>
</protein>
<dbReference type="Proteomes" id="UP000499080">
    <property type="component" value="Unassembled WGS sequence"/>
</dbReference>
<keyword evidence="2" id="KW-1185">Reference proteome</keyword>
<evidence type="ECO:0000313" key="2">
    <source>
        <dbReference type="Proteomes" id="UP000499080"/>
    </source>
</evidence>
<organism evidence="1 2">
    <name type="scientific">Araneus ventricosus</name>
    <name type="common">Orbweaver spider</name>
    <name type="synonym">Epeira ventricosa</name>
    <dbReference type="NCBI Taxonomy" id="182803"/>
    <lineage>
        <taxon>Eukaryota</taxon>
        <taxon>Metazoa</taxon>
        <taxon>Ecdysozoa</taxon>
        <taxon>Arthropoda</taxon>
        <taxon>Chelicerata</taxon>
        <taxon>Arachnida</taxon>
        <taxon>Araneae</taxon>
        <taxon>Araneomorphae</taxon>
        <taxon>Entelegynae</taxon>
        <taxon>Araneoidea</taxon>
        <taxon>Araneidae</taxon>
        <taxon>Araneus</taxon>
    </lineage>
</organism>
<accession>A0A4Y2LA42</accession>